<sequence>MIMAPSPVTYLTLADLCERWHVKPTQIAAVALEGKLRLSIPVPGVFAEIGHYEDFGDENWQRIPADRRRVMGIFDLYPRDAWGLIKNHTGIITDLAGENDGYIDLEPEARQSDFSAAADDILIRRDEVERFEANSTPAPPDISASNPPVVRGGPGAPPKYDWDGFWVEACRRIHDDGIPPTQAAMVRDLLGWFDDKCAAVPDESTVKKKVSKLWKALGLVGRGAA</sequence>
<proteinExistence type="predicted"/>
<evidence type="ECO:0000313" key="2">
    <source>
        <dbReference type="Proteomes" id="UP000007058"/>
    </source>
</evidence>
<protein>
    <submittedName>
        <fullName evidence="1">Uncharacterized protein</fullName>
    </submittedName>
</protein>
<dbReference type="STRING" id="342108.amb0347"/>
<organism evidence="1 2">
    <name type="scientific">Paramagnetospirillum magneticum (strain ATCC 700264 / AMB-1)</name>
    <name type="common">Magnetospirillum magneticum</name>
    <dbReference type="NCBI Taxonomy" id="342108"/>
    <lineage>
        <taxon>Bacteria</taxon>
        <taxon>Pseudomonadati</taxon>
        <taxon>Pseudomonadota</taxon>
        <taxon>Alphaproteobacteria</taxon>
        <taxon>Rhodospirillales</taxon>
        <taxon>Magnetospirillaceae</taxon>
        <taxon>Paramagnetospirillum</taxon>
    </lineage>
</organism>
<dbReference type="AlphaFoldDB" id="Q2WAH4"/>
<reference evidence="1 2" key="1">
    <citation type="journal article" date="2005" name="DNA Res.">
        <title>Complete genome sequence of the facultative anaerobic magnetotactic bacterium Magnetospirillum sp. strain AMB-1.</title>
        <authorList>
            <person name="Matsunaga T."/>
            <person name="Okamura Y."/>
            <person name="Fukuda Y."/>
            <person name="Wahyudi A.T."/>
            <person name="Murase Y."/>
            <person name="Takeyama H."/>
        </authorList>
    </citation>
    <scope>NUCLEOTIDE SEQUENCE [LARGE SCALE GENOMIC DNA]</scope>
    <source>
        <strain evidence="2">ATCC 700264 / AMB-1</strain>
    </source>
</reference>
<dbReference type="OrthoDB" id="8222794at2"/>
<dbReference type="KEGG" id="mag:amb0347"/>
<accession>Q2WAH4</accession>
<keyword evidence="2" id="KW-1185">Reference proteome</keyword>
<dbReference type="EMBL" id="AP007255">
    <property type="protein sequence ID" value="BAE49151.1"/>
    <property type="molecule type" value="Genomic_DNA"/>
</dbReference>
<evidence type="ECO:0000313" key="1">
    <source>
        <dbReference type="EMBL" id="BAE49151.1"/>
    </source>
</evidence>
<dbReference type="Proteomes" id="UP000007058">
    <property type="component" value="Chromosome"/>
</dbReference>
<dbReference type="HOGENOM" id="CLU_1376937_0_0_5"/>
<name>Q2WAH4_PARM1</name>
<dbReference type="RefSeq" id="WP_011382792.1">
    <property type="nucleotide sequence ID" value="NC_007626.1"/>
</dbReference>
<gene>
    <name evidence="1" type="ordered locus">amb0347</name>
</gene>